<feature type="domain" description="Metallo-beta-lactamase" evidence="1">
    <location>
        <begin position="7"/>
        <end position="189"/>
    </location>
</feature>
<evidence type="ECO:0000313" key="2">
    <source>
        <dbReference type="EMBL" id="NYD56549.1"/>
    </source>
</evidence>
<sequence>MRITKFGHSCVRVEHGGTALVLDPGAFTPDAAQAVDGAAGVLVTHEHADHWTADALRAADAPIWTIAAVAEQIREQAPDLAERVTVVAPGQSLEVAGLPVQVVGEKHAVIHPELPHFDNSGYVLTCGDQRVYHPGDALTGPGEPVDVLLAPVCAPWMAVADGIEFARFVAAPRVLAIHDKVYSDLALGIVDQHFGRFLGQDGLEFVRRPDGADL</sequence>
<dbReference type="PANTHER" id="PTHR43546:SF3">
    <property type="entry name" value="UPF0173 METAL-DEPENDENT HYDROLASE MJ1163"/>
    <property type="match status" value="1"/>
</dbReference>
<dbReference type="Proteomes" id="UP000516957">
    <property type="component" value="Unassembled WGS sequence"/>
</dbReference>
<reference evidence="2 3" key="1">
    <citation type="submission" date="2020-07" db="EMBL/GenBank/DDBJ databases">
        <title>Sequencing the genomes of 1000 actinobacteria strains.</title>
        <authorList>
            <person name="Klenk H.-P."/>
        </authorList>
    </citation>
    <scope>NUCLEOTIDE SEQUENCE [LARGE SCALE GENOMIC DNA]</scope>
    <source>
        <strain evidence="2 3">DSM 18965</strain>
    </source>
</reference>
<accession>A0A7Y9EYZ8</accession>
<evidence type="ECO:0000259" key="1">
    <source>
        <dbReference type="SMART" id="SM00849"/>
    </source>
</evidence>
<dbReference type="Gene3D" id="3.60.15.10">
    <property type="entry name" value="Ribonuclease Z/Hydroxyacylglutathione hydrolase-like"/>
    <property type="match status" value="1"/>
</dbReference>
<dbReference type="InterPro" id="IPR050114">
    <property type="entry name" value="UPF0173_UPF0282_UlaG_hydrolase"/>
</dbReference>
<gene>
    <name evidence="2" type="ORF">BKA08_000787</name>
</gene>
<comment type="caution">
    <text evidence="2">The sequence shown here is derived from an EMBL/GenBank/DDBJ whole genome shotgun (WGS) entry which is preliminary data.</text>
</comment>
<organism evidence="2 3">
    <name type="scientific">Nocardioides marinisabuli</name>
    <dbReference type="NCBI Taxonomy" id="419476"/>
    <lineage>
        <taxon>Bacteria</taxon>
        <taxon>Bacillati</taxon>
        <taxon>Actinomycetota</taxon>
        <taxon>Actinomycetes</taxon>
        <taxon>Propionibacteriales</taxon>
        <taxon>Nocardioidaceae</taxon>
        <taxon>Nocardioides</taxon>
    </lineage>
</organism>
<dbReference type="InterPro" id="IPR001279">
    <property type="entry name" value="Metallo-B-lactamas"/>
</dbReference>
<dbReference type="EMBL" id="JACCBE010000001">
    <property type="protein sequence ID" value="NYD56549.1"/>
    <property type="molecule type" value="Genomic_DNA"/>
</dbReference>
<name>A0A7Y9EYZ8_9ACTN</name>
<evidence type="ECO:0000313" key="3">
    <source>
        <dbReference type="Proteomes" id="UP000516957"/>
    </source>
</evidence>
<dbReference type="InterPro" id="IPR036866">
    <property type="entry name" value="RibonucZ/Hydroxyglut_hydro"/>
</dbReference>
<dbReference type="PANTHER" id="PTHR43546">
    <property type="entry name" value="UPF0173 METAL-DEPENDENT HYDROLASE MJ1163-RELATED"/>
    <property type="match status" value="1"/>
</dbReference>
<proteinExistence type="predicted"/>
<dbReference type="SUPFAM" id="SSF56281">
    <property type="entry name" value="Metallo-hydrolase/oxidoreductase"/>
    <property type="match status" value="1"/>
</dbReference>
<keyword evidence="3" id="KW-1185">Reference proteome</keyword>
<dbReference type="AlphaFoldDB" id="A0A7Y9EYZ8"/>
<dbReference type="Pfam" id="PF13483">
    <property type="entry name" value="Lactamase_B_3"/>
    <property type="match status" value="1"/>
</dbReference>
<dbReference type="SMART" id="SM00849">
    <property type="entry name" value="Lactamase_B"/>
    <property type="match status" value="1"/>
</dbReference>
<protein>
    <submittedName>
        <fullName evidence="2">L-ascorbate metabolism protein UlaG (Beta-lactamase superfamily)</fullName>
    </submittedName>
</protein>
<dbReference type="RefSeq" id="WP_179614438.1">
    <property type="nucleotide sequence ID" value="NZ_CP059163.1"/>
</dbReference>